<dbReference type="HOGENOM" id="CLU_013645_1_1_11"/>
<keyword evidence="2" id="KW-0479">Metal-binding</keyword>
<feature type="domain" description="JmjC" evidence="4">
    <location>
        <begin position="90"/>
        <end position="252"/>
    </location>
</feature>
<dbReference type="InterPro" id="IPR003347">
    <property type="entry name" value="JmjC_dom"/>
</dbReference>
<dbReference type="Gene3D" id="2.60.120.650">
    <property type="entry name" value="Cupin"/>
    <property type="match status" value="1"/>
</dbReference>
<evidence type="ECO:0000256" key="3">
    <source>
        <dbReference type="ARBA" id="ARBA00023004"/>
    </source>
</evidence>
<evidence type="ECO:0000256" key="2">
    <source>
        <dbReference type="ARBA" id="ARBA00022723"/>
    </source>
</evidence>
<dbReference type="PROSITE" id="PS51184">
    <property type="entry name" value="JMJC"/>
    <property type="match status" value="1"/>
</dbReference>
<comment type="cofactor">
    <cofactor evidence="1">
        <name>Fe(2+)</name>
        <dbReference type="ChEBI" id="CHEBI:29033"/>
    </cofactor>
</comment>
<dbReference type="KEGG" id="fri:FraEuI1c_0601"/>
<dbReference type="PANTHER" id="PTHR13096:SF8">
    <property type="entry name" value="RIBOSOMAL OXYGENASE 1"/>
    <property type="match status" value="1"/>
</dbReference>
<evidence type="ECO:0000256" key="1">
    <source>
        <dbReference type="ARBA" id="ARBA00001954"/>
    </source>
</evidence>
<dbReference type="InParanoid" id="E3JCI3"/>
<dbReference type="STRING" id="298654.FraEuI1c_0601"/>
<dbReference type="eggNOG" id="COG2850">
    <property type="taxonomic scope" value="Bacteria"/>
</dbReference>
<sequence length="412" mass="45881">MYRGSQALDHLLVREIEGAVGWPDATPLGREFATGRFADQSLVERIMTPSKILDIVTRRFVEPPRLRLFQDSRELHPSEYLRVQENRRRPAVRTLDPTSVTALLDAGVTLVLDGLETFDPIVEVATRALRWWSGELVQTNAYLTTRSADGFPLHWDDHDVLIVQLAGEKNWDVRGSTRSAPMFRDAVPNEVASSEAVWQGVLRAGEVLHIPRGYWHQATRVEHDDPVSLHLTFGFTRRTGVDWLTWIADQAREQELFRTDLTRSPAEREAERARLQDAAIELVRSLPPAAFLTARERTRPPARHAPTLPSAHEPEVVVCVTEFAPHVERSEGQLVVYAGGRKITVRDRAAAAIELLLSGCPVDLAAAEARVGFDVRPLARVFVREGICVGLTPELAAGYTGLVTGGTPWKLG</sequence>
<name>E3JCI3_PSEI1</name>
<keyword evidence="6" id="KW-1185">Reference proteome</keyword>
<gene>
    <name evidence="5" type="ordered locus">FraEuI1c_0601</name>
</gene>
<evidence type="ECO:0000313" key="6">
    <source>
        <dbReference type="Proteomes" id="UP000002484"/>
    </source>
</evidence>
<protein>
    <recommendedName>
        <fullName evidence="4">JmjC domain-containing protein</fullName>
    </recommendedName>
</protein>
<proteinExistence type="predicted"/>
<dbReference type="AlphaFoldDB" id="E3JCI3"/>
<organism evidence="5 6">
    <name type="scientific">Pseudofrankia inefficax (strain DSM 45817 / CECT 9037 / DDB 130130 / EuI1c)</name>
    <name type="common">Frankia inefficax</name>
    <dbReference type="NCBI Taxonomy" id="298654"/>
    <lineage>
        <taxon>Bacteria</taxon>
        <taxon>Bacillati</taxon>
        <taxon>Actinomycetota</taxon>
        <taxon>Actinomycetes</taxon>
        <taxon>Frankiales</taxon>
        <taxon>Frankiaceae</taxon>
        <taxon>Pseudofrankia</taxon>
    </lineage>
</organism>
<evidence type="ECO:0000259" key="4">
    <source>
        <dbReference type="PROSITE" id="PS51184"/>
    </source>
</evidence>
<accession>E3JCI3</accession>
<dbReference type="Pfam" id="PF08007">
    <property type="entry name" value="JmjC_2"/>
    <property type="match status" value="1"/>
</dbReference>
<reference evidence="5 6" key="1">
    <citation type="submission" date="2010-10" db="EMBL/GenBank/DDBJ databases">
        <title>Complete sequence of Frankia sp. EuI1c.</title>
        <authorList>
            <consortium name="US DOE Joint Genome Institute"/>
            <person name="Lucas S."/>
            <person name="Copeland A."/>
            <person name="Lapidus A."/>
            <person name="Cheng J.-F."/>
            <person name="Bruce D."/>
            <person name="Goodwin L."/>
            <person name="Pitluck S."/>
            <person name="Chertkov O."/>
            <person name="Detter J.C."/>
            <person name="Han C."/>
            <person name="Tapia R."/>
            <person name="Land M."/>
            <person name="Hauser L."/>
            <person name="Jeffries C."/>
            <person name="Kyrpides N."/>
            <person name="Ivanova N."/>
            <person name="Mikhailova N."/>
            <person name="Beauchemin N."/>
            <person name="Sen A."/>
            <person name="Sur S.A."/>
            <person name="Gtari M."/>
            <person name="Wall L."/>
            <person name="Tisa L."/>
            <person name="Woyke T."/>
        </authorList>
    </citation>
    <scope>NUCLEOTIDE SEQUENCE [LARGE SCALE GENOMIC DNA]</scope>
    <source>
        <strain evidence="6">DSM 45817 / CECT 9037 / EuI1c</strain>
    </source>
</reference>
<dbReference type="EMBL" id="CP002299">
    <property type="protein sequence ID" value="ADP78679.1"/>
    <property type="molecule type" value="Genomic_DNA"/>
</dbReference>
<dbReference type="Proteomes" id="UP000002484">
    <property type="component" value="Chromosome"/>
</dbReference>
<keyword evidence="3" id="KW-0408">Iron</keyword>
<dbReference type="PANTHER" id="PTHR13096">
    <property type="entry name" value="MINA53 MYC INDUCED NUCLEAR ANTIGEN"/>
    <property type="match status" value="1"/>
</dbReference>
<dbReference type="InterPro" id="IPR039994">
    <property type="entry name" value="NO66-like"/>
</dbReference>
<dbReference type="GO" id="GO:0046872">
    <property type="term" value="F:metal ion binding"/>
    <property type="evidence" value="ECO:0007669"/>
    <property type="project" value="UniProtKB-KW"/>
</dbReference>
<evidence type="ECO:0000313" key="5">
    <source>
        <dbReference type="EMBL" id="ADP78679.1"/>
    </source>
</evidence>
<dbReference type="SUPFAM" id="SSF51197">
    <property type="entry name" value="Clavaminate synthase-like"/>
    <property type="match status" value="1"/>
</dbReference>